<dbReference type="InterPro" id="IPR023188">
    <property type="entry name" value="DPS_DNA-bd_CS"/>
</dbReference>
<evidence type="ECO:0000259" key="3">
    <source>
        <dbReference type="Pfam" id="PF00210"/>
    </source>
</evidence>
<dbReference type="SUPFAM" id="SSF47240">
    <property type="entry name" value="Ferritin-like"/>
    <property type="match status" value="1"/>
</dbReference>
<dbReference type="AlphaFoldDB" id="A0A0E3YC92"/>
<dbReference type="PATRIC" id="fig|573737.6.peg.2717"/>
<dbReference type="PROSITE" id="PS00818">
    <property type="entry name" value="DPS_1"/>
    <property type="match status" value="1"/>
</dbReference>
<reference evidence="4" key="1">
    <citation type="submission" date="2016-06" db="EMBL/GenBank/DDBJ databases">
        <title>Pandoraea oxalativorans DSM 23570 Genome Sequencing.</title>
        <authorList>
            <person name="Ee R."/>
            <person name="Lim Y.-L."/>
            <person name="Yong D."/>
            <person name="Yin W.-F."/>
            <person name="Chan K.-G."/>
        </authorList>
    </citation>
    <scope>NUCLEOTIDE SEQUENCE</scope>
    <source>
        <strain evidence="4">DSM 23570</strain>
    </source>
</reference>
<dbReference type="CDD" id="cd01043">
    <property type="entry name" value="DPS"/>
    <property type="match status" value="1"/>
</dbReference>
<dbReference type="Gene3D" id="1.20.1260.10">
    <property type="match status" value="1"/>
</dbReference>
<keyword evidence="5" id="KW-1185">Reference proteome</keyword>
<dbReference type="Proteomes" id="UP000035050">
    <property type="component" value="Chromosome"/>
</dbReference>
<comment type="similarity">
    <text evidence="1 2">Belongs to the Dps family.</text>
</comment>
<dbReference type="KEGG" id="pox:MB84_09280"/>
<dbReference type="InterPro" id="IPR009078">
    <property type="entry name" value="Ferritin-like_SF"/>
</dbReference>
<dbReference type="InterPro" id="IPR008331">
    <property type="entry name" value="Ferritin_DPS_dom"/>
</dbReference>
<organism evidence="4 5">
    <name type="scientific">Pandoraea oxalativorans</name>
    <dbReference type="NCBI Taxonomy" id="573737"/>
    <lineage>
        <taxon>Bacteria</taxon>
        <taxon>Pseudomonadati</taxon>
        <taxon>Pseudomonadota</taxon>
        <taxon>Betaproteobacteria</taxon>
        <taxon>Burkholderiales</taxon>
        <taxon>Burkholderiaceae</taxon>
        <taxon>Pandoraea</taxon>
    </lineage>
</organism>
<evidence type="ECO:0000313" key="5">
    <source>
        <dbReference type="Proteomes" id="UP000035050"/>
    </source>
</evidence>
<evidence type="ECO:0000256" key="1">
    <source>
        <dbReference type="ARBA" id="ARBA00009497"/>
    </source>
</evidence>
<proteinExistence type="inferred from homology"/>
<dbReference type="PIRSF" id="PIRSF005900">
    <property type="entry name" value="Dps"/>
    <property type="match status" value="1"/>
</dbReference>
<dbReference type="PANTHER" id="PTHR42932">
    <property type="entry name" value="GENERAL STRESS PROTEIN 20U"/>
    <property type="match status" value="1"/>
</dbReference>
<dbReference type="HOGENOM" id="CLU_098183_2_1_4"/>
<protein>
    <submittedName>
        <fullName evidence="4">DNA starvation/stationary phase protection protein</fullName>
    </submittedName>
</protein>
<accession>A0A0E3YC92</accession>
<sequence length="165" mass="18365">MAKKNNAGLVASVNIGISDKDRKRIVEGLSHLLADTYTLYLKTHNFHWNVTGPMFNTLHLMFEGQYNELALAVDQIAERIRALGYPAPGTYKEFAKLSSIPEAEGVPAAEEMIRQLVEGQEAVTRTARGIFPIVDAASDEPTADLLTQRMQLHEKNAWMLRSLLA</sequence>
<dbReference type="InterPro" id="IPR002177">
    <property type="entry name" value="DPS_DNA-bd"/>
</dbReference>
<gene>
    <name evidence="4" type="ORF">MB84_09280</name>
</gene>
<feature type="domain" description="Ferritin/DPS" evidence="3">
    <location>
        <begin position="27"/>
        <end position="164"/>
    </location>
</feature>
<dbReference type="RefSeq" id="WP_046290938.1">
    <property type="nucleotide sequence ID" value="NZ_CP011253.3"/>
</dbReference>
<dbReference type="GO" id="GO:0016722">
    <property type="term" value="F:oxidoreductase activity, acting on metal ions"/>
    <property type="evidence" value="ECO:0007669"/>
    <property type="project" value="InterPro"/>
</dbReference>
<evidence type="ECO:0000256" key="2">
    <source>
        <dbReference type="RuleBase" id="RU003875"/>
    </source>
</evidence>
<dbReference type="EMBL" id="CP011253">
    <property type="protein sequence ID" value="AKC69632.1"/>
    <property type="molecule type" value="Genomic_DNA"/>
</dbReference>
<dbReference type="PANTHER" id="PTHR42932:SF3">
    <property type="entry name" value="DNA PROTECTION DURING STARVATION PROTEIN"/>
    <property type="match status" value="1"/>
</dbReference>
<dbReference type="Pfam" id="PF00210">
    <property type="entry name" value="Ferritin"/>
    <property type="match status" value="1"/>
</dbReference>
<dbReference type="InterPro" id="IPR012347">
    <property type="entry name" value="Ferritin-like"/>
</dbReference>
<evidence type="ECO:0000313" key="4">
    <source>
        <dbReference type="EMBL" id="AKC69632.1"/>
    </source>
</evidence>
<dbReference type="PROSITE" id="PS00819">
    <property type="entry name" value="DPS_2"/>
    <property type="match status" value="1"/>
</dbReference>
<dbReference type="PRINTS" id="PR01346">
    <property type="entry name" value="HELNAPAPROT"/>
</dbReference>
<name>A0A0E3YC92_9BURK</name>
<dbReference type="GO" id="GO:0008199">
    <property type="term" value="F:ferric iron binding"/>
    <property type="evidence" value="ECO:0007669"/>
    <property type="project" value="InterPro"/>
</dbReference>
<dbReference type="OrthoDB" id="9797687at2"/>